<evidence type="ECO:0000313" key="3">
    <source>
        <dbReference type="EMBL" id="GAW92766.1"/>
    </source>
</evidence>
<keyword evidence="2" id="KW-0812">Transmembrane</keyword>
<dbReference type="Proteomes" id="UP000197032">
    <property type="component" value="Unassembled WGS sequence"/>
</dbReference>
<reference evidence="4" key="1">
    <citation type="journal article" date="2017" name="Appl. Environ. Microbiol.">
        <title>Genomic analysis of Calderihabitans maritimus KKC1, a thermophilic hydrogenogenic carboxydotrophic bacterium isolated from marine sediment.</title>
        <authorList>
            <person name="Omae K."/>
            <person name="Yoneda Y."/>
            <person name="Fukuyama Y."/>
            <person name="Yoshida T."/>
            <person name="Sako Y."/>
        </authorList>
    </citation>
    <scope>NUCLEOTIDE SEQUENCE [LARGE SCALE GENOMIC DNA]</scope>
    <source>
        <strain evidence="4">KKC1</strain>
    </source>
</reference>
<evidence type="ECO:0000256" key="2">
    <source>
        <dbReference type="SAM" id="Phobius"/>
    </source>
</evidence>
<organism evidence="3 4">
    <name type="scientific">Calderihabitans maritimus</name>
    <dbReference type="NCBI Taxonomy" id="1246530"/>
    <lineage>
        <taxon>Bacteria</taxon>
        <taxon>Bacillati</taxon>
        <taxon>Bacillota</taxon>
        <taxon>Clostridia</taxon>
        <taxon>Neomoorellales</taxon>
        <taxon>Calderihabitantaceae</taxon>
        <taxon>Calderihabitans</taxon>
    </lineage>
</organism>
<gene>
    <name evidence="3" type="ORF">KKC1_19160</name>
</gene>
<feature type="transmembrane region" description="Helical" evidence="2">
    <location>
        <begin position="34"/>
        <end position="50"/>
    </location>
</feature>
<feature type="compositionally biased region" description="Basic and acidic residues" evidence="1">
    <location>
        <begin position="100"/>
        <end position="109"/>
    </location>
</feature>
<keyword evidence="2" id="KW-0472">Membrane</keyword>
<dbReference type="AlphaFoldDB" id="A0A1Z5HTA3"/>
<proteinExistence type="predicted"/>
<protein>
    <submittedName>
        <fullName evidence="3">Competence protein</fullName>
    </submittedName>
</protein>
<dbReference type="EMBL" id="BDGJ01000100">
    <property type="protein sequence ID" value="GAW92766.1"/>
    <property type="molecule type" value="Genomic_DNA"/>
</dbReference>
<name>A0A1Z5HTA3_9FIRM</name>
<keyword evidence="4" id="KW-1185">Reference proteome</keyword>
<comment type="caution">
    <text evidence="3">The sequence shown here is derived from an EMBL/GenBank/DDBJ whole genome shotgun (WGS) entry which is preliminary data.</text>
</comment>
<evidence type="ECO:0000256" key="1">
    <source>
        <dbReference type="SAM" id="MobiDB-lite"/>
    </source>
</evidence>
<evidence type="ECO:0000313" key="4">
    <source>
        <dbReference type="Proteomes" id="UP000197032"/>
    </source>
</evidence>
<feature type="region of interest" description="Disordered" evidence="1">
    <location>
        <begin position="54"/>
        <end position="109"/>
    </location>
</feature>
<feature type="compositionally biased region" description="Polar residues" evidence="1">
    <location>
        <begin position="54"/>
        <end position="73"/>
    </location>
</feature>
<dbReference type="RefSeq" id="WP_305790390.1">
    <property type="nucleotide sequence ID" value="NZ_BDGJ01000100.1"/>
</dbReference>
<keyword evidence="2" id="KW-1133">Transmembrane helix</keyword>
<feature type="transmembrane region" description="Helical" evidence="2">
    <location>
        <begin position="6"/>
        <end position="25"/>
    </location>
</feature>
<accession>A0A1Z5HTA3</accession>
<sequence length="137" mass="14516">MTDTTSITVILAVTALLVFTVYHLIHKTGRSKRFTLLTLAAFIVVAIAAGCTDSSLSNPTADKTAVEQSASLQQEEKQVSEPSASQEEHQPETSSAESPTVDKQELAEEKSAVSGTLKVHFIDVGQADSILVQLSSG</sequence>